<protein>
    <submittedName>
        <fullName evidence="2">Uncharacterized protein</fullName>
    </submittedName>
</protein>
<gene>
    <name evidence="2" type="ORF">FBUS_08499</name>
</gene>
<keyword evidence="3" id="KW-1185">Reference proteome</keyword>
<reference evidence="2" key="1">
    <citation type="submission" date="2019-05" db="EMBL/GenBank/DDBJ databases">
        <title>Annotation for the trematode Fasciolopsis buski.</title>
        <authorList>
            <person name="Choi Y.-J."/>
        </authorList>
    </citation>
    <scope>NUCLEOTIDE SEQUENCE</scope>
    <source>
        <strain evidence="2">HT</strain>
        <tissue evidence="2">Whole worm</tissue>
    </source>
</reference>
<dbReference type="EMBL" id="LUCM01008382">
    <property type="protein sequence ID" value="KAA0188504.1"/>
    <property type="molecule type" value="Genomic_DNA"/>
</dbReference>
<evidence type="ECO:0000313" key="3">
    <source>
        <dbReference type="Proteomes" id="UP000728185"/>
    </source>
</evidence>
<dbReference type="AlphaFoldDB" id="A0A8E0RRP5"/>
<dbReference type="Proteomes" id="UP000728185">
    <property type="component" value="Unassembled WGS sequence"/>
</dbReference>
<organism evidence="2 3">
    <name type="scientific">Fasciolopsis buskii</name>
    <dbReference type="NCBI Taxonomy" id="27845"/>
    <lineage>
        <taxon>Eukaryota</taxon>
        <taxon>Metazoa</taxon>
        <taxon>Spiralia</taxon>
        <taxon>Lophotrochozoa</taxon>
        <taxon>Platyhelminthes</taxon>
        <taxon>Trematoda</taxon>
        <taxon>Digenea</taxon>
        <taxon>Plagiorchiida</taxon>
        <taxon>Echinostomata</taxon>
        <taxon>Echinostomatoidea</taxon>
        <taxon>Fasciolidae</taxon>
        <taxon>Fasciolopsis</taxon>
    </lineage>
</organism>
<evidence type="ECO:0000256" key="1">
    <source>
        <dbReference type="SAM" id="MobiDB-lite"/>
    </source>
</evidence>
<feature type="region of interest" description="Disordered" evidence="1">
    <location>
        <begin position="130"/>
        <end position="168"/>
    </location>
</feature>
<evidence type="ECO:0000313" key="2">
    <source>
        <dbReference type="EMBL" id="KAA0188504.1"/>
    </source>
</evidence>
<sequence>MYVSRRVLDVDSTILAKLSDSLKDQINAKTFVNLQRRANHELRKLREIVQEFLDSEEQIRLETDQLVGRHDMARQRRREMRFCDWEKYRYLPDSELIRQRTEQNFPHRRKQLNAAFSSYLDHMNRVTSALGRHSADKRASSADPPPSLMRRSKTTFLPPAANFPDQNRRARLTPFEHQLRSSPRPTSWRRIQYRYINSDARVRSR</sequence>
<dbReference type="OrthoDB" id="6252794at2759"/>
<accession>A0A8E0RRP5</accession>
<name>A0A8E0RRP5_9TREM</name>
<comment type="caution">
    <text evidence="2">The sequence shown here is derived from an EMBL/GenBank/DDBJ whole genome shotgun (WGS) entry which is preliminary data.</text>
</comment>
<proteinExistence type="predicted"/>